<accession>A0A8S9SR89</accession>
<gene>
    <name evidence="2" type="ORF">F2Q69_00035901</name>
</gene>
<dbReference type="AlphaFoldDB" id="A0A8S9SR89"/>
<evidence type="ECO:0000256" key="1">
    <source>
        <dbReference type="SAM" id="SignalP"/>
    </source>
</evidence>
<evidence type="ECO:0000313" key="3">
    <source>
        <dbReference type="Proteomes" id="UP000712600"/>
    </source>
</evidence>
<keyword evidence="1" id="KW-0732">Signal</keyword>
<sequence length="72" mass="7728">MIESVVAVRLFLLLDGITPVLSCTEHGGGSELLPLCVSPSRRAFQPQRLNNTAGIKNDDFGPAVFADVKVFV</sequence>
<protein>
    <recommendedName>
        <fullName evidence="4">Secreted protein</fullName>
    </recommendedName>
</protein>
<dbReference type="Proteomes" id="UP000712600">
    <property type="component" value="Unassembled WGS sequence"/>
</dbReference>
<feature type="signal peptide" evidence="1">
    <location>
        <begin position="1"/>
        <end position="22"/>
    </location>
</feature>
<name>A0A8S9SR89_BRACR</name>
<feature type="chain" id="PRO_5035745567" description="Secreted protein" evidence="1">
    <location>
        <begin position="23"/>
        <end position="72"/>
    </location>
</feature>
<evidence type="ECO:0000313" key="2">
    <source>
        <dbReference type="EMBL" id="KAF3602603.1"/>
    </source>
</evidence>
<comment type="caution">
    <text evidence="2">The sequence shown here is derived from an EMBL/GenBank/DDBJ whole genome shotgun (WGS) entry which is preliminary data.</text>
</comment>
<reference evidence="2" key="1">
    <citation type="submission" date="2019-12" db="EMBL/GenBank/DDBJ databases">
        <title>Genome sequencing and annotation of Brassica cretica.</title>
        <authorList>
            <person name="Studholme D.J."/>
            <person name="Sarris P."/>
        </authorList>
    </citation>
    <scope>NUCLEOTIDE SEQUENCE</scope>
    <source>
        <strain evidence="2">PFS-109/04</strain>
        <tissue evidence="2">Leaf</tissue>
    </source>
</reference>
<dbReference type="EMBL" id="QGKX02000004">
    <property type="protein sequence ID" value="KAF3602603.1"/>
    <property type="molecule type" value="Genomic_DNA"/>
</dbReference>
<proteinExistence type="predicted"/>
<evidence type="ECO:0008006" key="4">
    <source>
        <dbReference type="Google" id="ProtNLM"/>
    </source>
</evidence>
<organism evidence="2 3">
    <name type="scientific">Brassica cretica</name>
    <name type="common">Mustard</name>
    <dbReference type="NCBI Taxonomy" id="69181"/>
    <lineage>
        <taxon>Eukaryota</taxon>
        <taxon>Viridiplantae</taxon>
        <taxon>Streptophyta</taxon>
        <taxon>Embryophyta</taxon>
        <taxon>Tracheophyta</taxon>
        <taxon>Spermatophyta</taxon>
        <taxon>Magnoliopsida</taxon>
        <taxon>eudicotyledons</taxon>
        <taxon>Gunneridae</taxon>
        <taxon>Pentapetalae</taxon>
        <taxon>rosids</taxon>
        <taxon>malvids</taxon>
        <taxon>Brassicales</taxon>
        <taxon>Brassicaceae</taxon>
        <taxon>Brassiceae</taxon>
        <taxon>Brassica</taxon>
    </lineage>
</organism>